<evidence type="ECO:0000313" key="1">
    <source>
        <dbReference type="EMBL" id="VDO17735.1"/>
    </source>
</evidence>
<evidence type="ECO:0000313" key="2">
    <source>
        <dbReference type="Proteomes" id="UP000280834"/>
    </source>
</evidence>
<name>A0A0R3QHL0_9BILA</name>
<sequence>GGAEALAREQAVGDQGAAQPVKAFEQQAGFLESTLLAGGVNAHEHLSGRQDGRETIHVGKAHEKAARRRLRESPARQPGTRFVLHQALGRAVVMVLQAVLVAHHLTVELVDQFIDRGIEISVARLREHVIALDVDVALGPLPAFLFLLLFHREDHLHIDHLVEMSDDPVQLARDVGAQGRGDVEVMTADRQIHE</sequence>
<dbReference type="Proteomes" id="UP000280834">
    <property type="component" value="Unassembled WGS sequence"/>
</dbReference>
<dbReference type="AlphaFoldDB" id="A0A0R3QHL0"/>
<reference evidence="3" key="1">
    <citation type="submission" date="2017-02" db="UniProtKB">
        <authorList>
            <consortium name="WormBaseParasite"/>
        </authorList>
    </citation>
    <scope>IDENTIFICATION</scope>
</reference>
<reference evidence="1 2" key="2">
    <citation type="submission" date="2018-11" db="EMBL/GenBank/DDBJ databases">
        <authorList>
            <consortium name="Pathogen Informatics"/>
        </authorList>
    </citation>
    <scope>NUCLEOTIDE SEQUENCE [LARGE SCALE GENOMIC DNA]</scope>
</reference>
<dbReference type="EMBL" id="UZAG01005405">
    <property type="protein sequence ID" value="VDO17735.1"/>
    <property type="molecule type" value="Genomic_DNA"/>
</dbReference>
<dbReference type="WBParaSite" id="BTMF_0000587501-mRNA-1">
    <property type="protein sequence ID" value="BTMF_0000587501-mRNA-1"/>
    <property type="gene ID" value="BTMF_0000587501"/>
</dbReference>
<gene>
    <name evidence="1" type="ORF">BTMF_LOCUS5143</name>
</gene>
<keyword evidence="2" id="KW-1185">Reference proteome</keyword>
<protein>
    <submittedName>
        <fullName evidence="3">Nitrogenase iron protein</fullName>
    </submittedName>
</protein>
<organism evidence="3">
    <name type="scientific">Brugia timori</name>
    <dbReference type="NCBI Taxonomy" id="42155"/>
    <lineage>
        <taxon>Eukaryota</taxon>
        <taxon>Metazoa</taxon>
        <taxon>Ecdysozoa</taxon>
        <taxon>Nematoda</taxon>
        <taxon>Chromadorea</taxon>
        <taxon>Rhabditida</taxon>
        <taxon>Spirurina</taxon>
        <taxon>Spiruromorpha</taxon>
        <taxon>Filarioidea</taxon>
        <taxon>Onchocercidae</taxon>
        <taxon>Brugia</taxon>
    </lineage>
</organism>
<accession>A0A0R3QHL0</accession>
<evidence type="ECO:0000313" key="3">
    <source>
        <dbReference type="WBParaSite" id="BTMF_0000587501-mRNA-1"/>
    </source>
</evidence>
<proteinExistence type="predicted"/>